<dbReference type="Proteomes" id="UP000306954">
    <property type="component" value="Unassembled WGS sequence"/>
</dbReference>
<comment type="caution">
    <text evidence="3">The sequence shown here is derived from an EMBL/GenBank/DDBJ whole genome shotgun (WGS) entry which is preliminary data.</text>
</comment>
<gene>
    <name evidence="3" type="ORF">E3P86_03422</name>
    <name evidence="2" type="ORF">E3P90_00828</name>
</gene>
<feature type="compositionally biased region" description="Polar residues" evidence="1">
    <location>
        <begin position="106"/>
        <end position="115"/>
    </location>
</feature>
<evidence type="ECO:0000313" key="3">
    <source>
        <dbReference type="EMBL" id="TIB30926.1"/>
    </source>
</evidence>
<evidence type="ECO:0000313" key="5">
    <source>
        <dbReference type="Proteomes" id="UP000310689"/>
    </source>
</evidence>
<evidence type="ECO:0000256" key="1">
    <source>
        <dbReference type="SAM" id="MobiDB-lite"/>
    </source>
</evidence>
<organism evidence="3 5">
    <name type="scientific">Wallemia ichthyophaga</name>
    <dbReference type="NCBI Taxonomy" id="245174"/>
    <lineage>
        <taxon>Eukaryota</taxon>
        <taxon>Fungi</taxon>
        <taxon>Dikarya</taxon>
        <taxon>Basidiomycota</taxon>
        <taxon>Wallemiomycotina</taxon>
        <taxon>Wallemiomycetes</taxon>
        <taxon>Wallemiales</taxon>
        <taxon>Wallemiaceae</taxon>
        <taxon>Wallemia</taxon>
    </lineage>
</organism>
<dbReference type="EMBL" id="SPOF01000007">
    <property type="protein sequence ID" value="TIB15356.1"/>
    <property type="molecule type" value="Genomic_DNA"/>
</dbReference>
<evidence type="ECO:0000313" key="2">
    <source>
        <dbReference type="EMBL" id="TIB15356.1"/>
    </source>
</evidence>
<dbReference type="Proteomes" id="UP000310689">
    <property type="component" value="Unassembled WGS sequence"/>
</dbReference>
<dbReference type="AlphaFoldDB" id="A0A4T0FX67"/>
<reference evidence="4 5" key="1">
    <citation type="submission" date="2019-03" db="EMBL/GenBank/DDBJ databases">
        <title>Sequencing 23 genomes of Wallemia ichthyophaga.</title>
        <authorList>
            <person name="Gostincar C."/>
        </authorList>
    </citation>
    <scope>NUCLEOTIDE SEQUENCE [LARGE SCALE GENOMIC DNA]</scope>
    <source>
        <strain evidence="3 5">EXF-6200</strain>
        <strain evidence="2 4">EXF-8621</strain>
    </source>
</reference>
<accession>A0A4T0FX67</accession>
<evidence type="ECO:0000313" key="4">
    <source>
        <dbReference type="Proteomes" id="UP000306954"/>
    </source>
</evidence>
<dbReference type="EMBL" id="SPOI01000247">
    <property type="protein sequence ID" value="TIB30926.1"/>
    <property type="molecule type" value="Genomic_DNA"/>
</dbReference>
<feature type="compositionally biased region" description="Acidic residues" evidence="1">
    <location>
        <begin position="84"/>
        <end position="103"/>
    </location>
</feature>
<name>A0A4T0FX67_WALIC</name>
<sequence length="115" mass="12708">MTKDEEEATLPSSIHPSYPYGNPLKQLKDAPGPGVDSVVDQLSGTNQRHDPALKWDDLALDELLPKGHAASIDELKRELHGEDIDLEQGQEEEEEDEADDVDQVESSQVIANESF</sequence>
<feature type="region of interest" description="Disordered" evidence="1">
    <location>
        <begin position="74"/>
        <end position="115"/>
    </location>
</feature>
<dbReference type="OrthoDB" id="2351920at2759"/>
<feature type="region of interest" description="Disordered" evidence="1">
    <location>
        <begin position="1"/>
        <end position="50"/>
    </location>
</feature>
<protein>
    <submittedName>
        <fullName evidence="3">Uncharacterized protein</fullName>
    </submittedName>
</protein>
<proteinExistence type="predicted"/>
<feature type="compositionally biased region" description="Basic and acidic residues" evidence="1">
    <location>
        <begin position="74"/>
        <end position="83"/>
    </location>
</feature>